<keyword evidence="7" id="KW-0245">EGF-like domain</keyword>
<dbReference type="SUPFAM" id="SSF49785">
    <property type="entry name" value="Galactose-binding domain-like"/>
    <property type="match status" value="1"/>
</dbReference>
<evidence type="ECO:0000259" key="12">
    <source>
        <dbReference type="PROSITE" id="PS50234"/>
    </source>
</evidence>
<dbReference type="InterPro" id="IPR002049">
    <property type="entry name" value="LE_dom"/>
</dbReference>
<dbReference type="CDD" id="cd00198">
    <property type="entry name" value="vWFA"/>
    <property type="match status" value="1"/>
</dbReference>
<feature type="domain" description="MAM" evidence="11">
    <location>
        <begin position="1217"/>
        <end position="1379"/>
    </location>
</feature>
<dbReference type="SMART" id="SM00710">
    <property type="entry name" value="PbH1"/>
    <property type="match status" value="5"/>
</dbReference>
<dbReference type="SMART" id="SM00137">
    <property type="entry name" value="MAM"/>
    <property type="match status" value="1"/>
</dbReference>
<evidence type="ECO:0000259" key="11">
    <source>
        <dbReference type="PROSITE" id="PS50060"/>
    </source>
</evidence>
<evidence type="ECO:0000256" key="1">
    <source>
        <dbReference type="ARBA" id="ARBA00004370"/>
    </source>
</evidence>
<dbReference type="PROSITE" id="PS50268">
    <property type="entry name" value="CADHERIN_2"/>
    <property type="match status" value="2"/>
</dbReference>
<organism evidence="14 15">
    <name type="scientific">Ridgeia piscesae</name>
    <name type="common">Tubeworm</name>
    <dbReference type="NCBI Taxonomy" id="27915"/>
    <lineage>
        <taxon>Eukaryota</taxon>
        <taxon>Metazoa</taxon>
        <taxon>Spiralia</taxon>
        <taxon>Lophotrochozoa</taxon>
        <taxon>Annelida</taxon>
        <taxon>Polychaeta</taxon>
        <taxon>Sedentaria</taxon>
        <taxon>Canalipalpata</taxon>
        <taxon>Sabellida</taxon>
        <taxon>Siboglinidae</taxon>
        <taxon>Ridgeia</taxon>
    </lineage>
</organism>
<evidence type="ECO:0000313" key="15">
    <source>
        <dbReference type="Proteomes" id="UP001209878"/>
    </source>
</evidence>
<reference evidence="14" key="1">
    <citation type="journal article" date="2023" name="Mol. Biol. Evol.">
        <title>Third-Generation Sequencing Reveals the Adaptive Role of the Epigenome in Three Deep-Sea Polychaetes.</title>
        <authorList>
            <person name="Perez M."/>
            <person name="Aroh O."/>
            <person name="Sun Y."/>
            <person name="Lan Y."/>
            <person name="Juniper S.K."/>
            <person name="Young C.R."/>
            <person name="Angers B."/>
            <person name="Qian P.Y."/>
        </authorList>
    </citation>
    <scope>NUCLEOTIDE SEQUENCE</scope>
    <source>
        <strain evidence="14">R07B-5</strain>
    </source>
</reference>
<dbReference type="Pfam" id="PF13229">
    <property type="entry name" value="Beta_helix"/>
    <property type="match status" value="1"/>
</dbReference>
<comment type="caution">
    <text evidence="7">Lacks conserved residue(s) required for the propagation of feature annotation.</text>
</comment>
<keyword evidence="3 6" id="KW-0106">Calcium</keyword>
<dbReference type="CDD" id="cd00057">
    <property type="entry name" value="FA58C"/>
    <property type="match status" value="1"/>
</dbReference>
<evidence type="ECO:0000256" key="7">
    <source>
        <dbReference type="PROSITE-ProRule" id="PRU00076"/>
    </source>
</evidence>
<dbReference type="PROSITE" id="PS01286">
    <property type="entry name" value="FA58C_2"/>
    <property type="match status" value="1"/>
</dbReference>
<feature type="domain" description="F5/8 type C" evidence="9">
    <location>
        <begin position="1"/>
        <end position="144"/>
    </location>
</feature>
<dbReference type="PROSITE" id="PS00022">
    <property type="entry name" value="EGF_1"/>
    <property type="match status" value="1"/>
</dbReference>
<dbReference type="SMART" id="SM00327">
    <property type="entry name" value="VWA"/>
    <property type="match status" value="1"/>
</dbReference>
<accession>A0AAD9PEK2</accession>
<evidence type="ECO:0000256" key="4">
    <source>
        <dbReference type="ARBA" id="ARBA00023136"/>
    </source>
</evidence>
<name>A0AAD9PEK2_RIDPI</name>
<evidence type="ECO:0000256" key="8">
    <source>
        <dbReference type="SAM" id="MobiDB-lite"/>
    </source>
</evidence>
<dbReference type="Gene3D" id="2.10.25.10">
    <property type="entry name" value="Laminin"/>
    <property type="match status" value="1"/>
</dbReference>
<dbReference type="InterPro" id="IPR011050">
    <property type="entry name" value="Pectin_lyase_fold/virulence"/>
</dbReference>
<protein>
    <submittedName>
        <fullName evidence="14">Uncharacterized protein</fullName>
    </submittedName>
</protein>
<evidence type="ECO:0000256" key="3">
    <source>
        <dbReference type="ARBA" id="ARBA00022837"/>
    </source>
</evidence>
<dbReference type="InterPro" id="IPR002126">
    <property type="entry name" value="Cadherin-like_dom"/>
</dbReference>
<dbReference type="SUPFAM" id="SSF53300">
    <property type="entry name" value="vWA-like"/>
    <property type="match status" value="1"/>
</dbReference>
<proteinExistence type="predicted"/>
<dbReference type="Gene3D" id="2.60.120.260">
    <property type="entry name" value="Galactose-binding domain-like"/>
    <property type="match status" value="1"/>
</dbReference>
<dbReference type="Gene3D" id="3.40.50.410">
    <property type="entry name" value="von Willebrand factor, type A domain"/>
    <property type="match status" value="1"/>
</dbReference>
<dbReference type="GO" id="GO:0007156">
    <property type="term" value="P:homophilic cell adhesion via plasma membrane adhesion molecules"/>
    <property type="evidence" value="ECO:0007669"/>
    <property type="project" value="InterPro"/>
</dbReference>
<evidence type="ECO:0000313" key="14">
    <source>
        <dbReference type="EMBL" id="KAK2193131.1"/>
    </source>
</evidence>
<feature type="domain" description="Cadherin" evidence="13">
    <location>
        <begin position="728"/>
        <end position="830"/>
    </location>
</feature>
<dbReference type="GO" id="GO:0005886">
    <property type="term" value="C:plasma membrane"/>
    <property type="evidence" value="ECO:0007669"/>
    <property type="project" value="InterPro"/>
</dbReference>
<feature type="region of interest" description="Disordered" evidence="8">
    <location>
        <begin position="1"/>
        <end position="31"/>
    </location>
</feature>
<feature type="region of interest" description="Disordered" evidence="8">
    <location>
        <begin position="155"/>
        <end position="176"/>
    </location>
</feature>
<dbReference type="PROSITE" id="PS50022">
    <property type="entry name" value="FA58C_3"/>
    <property type="match status" value="1"/>
</dbReference>
<dbReference type="InterPro" id="IPR012334">
    <property type="entry name" value="Pectin_lyas_fold"/>
</dbReference>
<dbReference type="Proteomes" id="UP001209878">
    <property type="component" value="Unassembled WGS sequence"/>
</dbReference>
<dbReference type="CDD" id="cd11304">
    <property type="entry name" value="Cadherin_repeat"/>
    <property type="match status" value="2"/>
</dbReference>
<dbReference type="InterPro" id="IPR015919">
    <property type="entry name" value="Cadherin-like_sf"/>
</dbReference>
<comment type="subcellular location">
    <subcellularLocation>
        <location evidence="1">Membrane</location>
    </subcellularLocation>
</comment>
<evidence type="ECO:0000256" key="5">
    <source>
        <dbReference type="ARBA" id="ARBA00023157"/>
    </source>
</evidence>
<dbReference type="PROSITE" id="PS50234">
    <property type="entry name" value="VWFA"/>
    <property type="match status" value="1"/>
</dbReference>
<keyword evidence="2" id="KW-0677">Repeat</keyword>
<dbReference type="Pfam" id="PF00092">
    <property type="entry name" value="VWA"/>
    <property type="match status" value="1"/>
</dbReference>
<dbReference type="PROSITE" id="PS50060">
    <property type="entry name" value="MAM_2"/>
    <property type="match status" value="1"/>
</dbReference>
<dbReference type="PRINTS" id="PR00205">
    <property type="entry name" value="CADHERIN"/>
</dbReference>
<feature type="region of interest" description="Disordered" evidence="8">
    <location>
        <begin position="1132"/>
        <end position="1211"/>
    </location>
</feature>
<feature type="compositionally biased region" description="Low complexity" evidence="8">
    <location>
        <begin position="1172"/>
        <end position="1210"/>
    </location>
</feature>
<dbReference type="FunFam" id="2.60.40.60:FF:000092">
    <property type="entry name" value="Protocadherin 8"/>
    <property type="match status" value="1"/>
</dbReference>
<dbReference type="InterPro" id="IPR000742">
    <property type="entry name" value="EGF"/>
</dbReference>
<dbReference type="InterPro" id="IPR036465">
    <property type="entry name" value="vWFA_dom_sf"/>
</dbReference>
<dbReference type="Gene3D" id="2.160.20.10">
    <property type="entry name" value="Single-stranded right-handed beta-helix, Pectin lyase-like"/>
    <property type="match status" value="1"/>
</dbReference>
<gene>
    <name evidence="14" type="ORF">NP493_17g10044</name>
</gene>
<dbReference type="GO" id="GO:0005509">
    <property type="term" value="F:calcium ion binding"/>
    <property type="evidence" value="ECO:0007669"/>
    <property type="project" value="UniProtKB-UniRule"/>
</dbReference>
<dbReference type="Pfam" id="PF00028">
    <property type="entry name" value="Cadherin"/>
    <property type="match status" value="2"/>
</dbReference>
<keyword evidence="15" id="KW-1185">Reference proteome</keyword>
<sequence length="1379" mass="149903">MESGAIKDSQITATSSMSGHEPPRARLNLGDEDGPAGWVAATADNDQHLQVDLLTLHDVTKVVLQGSGKAANAWTEQFKVQYSEDGSTWAFYRAGGQVKLFEGNPKRTHGISHSFDPPLRTRLFMVVPTIWHDRPALRLEIHGCSLRINGRALESSTTKEKTTTKERTTKQQKATRETDINMTTPKPVSGFFSNLPSIGGQITEDTSLRRMATPYVVDSGLVVCENVTLTIEAGVTMLFKPDRGILVKGILNLRGTEDQLIYFYPFSSSSTMSWAGLVIETNSRTAGVSISNVVINGSDVGLRIQHIGVVSINNCRFSNNNKGVEVLSEYANVIISDSLFHSNNYGIDLIDRGTFAIRGCQFTQQYESAIHGSTNRSRPQPMSILNNIFAENRGSIDLSLSHRTSLRLVKNKFENETAPMFACIKLRVWNSNVTVEGNEFLRMKSDAMLIVANESANIITIRNNTWKYGINPLRIYYAGGYGPRTIDNTTTIENNVFYANDGALSLYYNGSTVVIIRLNEFTENTGKAVIFTWTEDAIPFEVCSNNFSMNSVNVGVIHASEPCEIHYNSFSNPNSSHDLVLGDVYNSGQTGSGGRGGVTNATYNWWGVANRGGVVKRIRIIDSPRLAVKHTVLWEPFLAHDPLMSCADMANCSNHGVCVGANTCRCEDGWLPPNCSQASCAKLNNCHGRGKCVAPNRCSCFDGVVGPACDTCSPGRAGVKCLLPNVFSQSHYNVSVYETAPIATRLLTLNATRRDNDTLRYSIVGGQAGLPFRMRPMSGTLEVAGLLDRETKSSYTLHVYAISDDAQNIHRGNATIHVTVLDVNDNPPTFSSGDTNLTINVKTLSSVVPIATVNATDKDAGRNAIIRYKLATSQVSRAHFVIDEKTGNVFVSGSADNGDYVLTITATDGGLPTRSATKRIYVRILGNTLLTTSAPSTSTAQGKTATPCYVVDVAFAIDTAGSIAQENWSRMTAFLSRFIARMDVSDRCARVSVVTFGSVATLQFDLHAYDDAGSLNRAIRRLDMRNQSRNFAAGIRKVRSEVFQERYGDRNDALNVCFLITDGTSGLEYKNSLAEATLAKADGIDVYIIGIGGKVRMSELSSMAKATHLKDFVDLNGDKVLQQLHSYMQGWSSTTMEQPTTSAPLPPTTTPTSTSTTMEQPTTSAPLPPTTTPTTTSTTMEQPTTSTPLPSTTTPTTTPTTTSEQPTTTSVASDFTWECSFGGATGKGSLCGMTQSSSDDFDWTLRSGGTPSSETGPNSGYGGSGYYIFIEASNPRHLNDTAMMLLPSFNREGEHCLSFHYNMNGFHINTLQVVKRTTSGELVNLWEKKGHQGPQWLAGQVTVDLHSSDQMAFIGVRGNEFSGDIAIDNVSVESGRCPV</sequence>
<feature type="domain" description="VWFA" evidence="12">
    <location>
        <begin position="952"/>
        <end position="1128"/>
    </location>
</feature>
<keyword evidence="4" id="KW-0472">Membrane</keyword>
<evidence type="ECO:0000259" key="10">
    <source>
        <dbReference type="PROSITE" id="PS50026"/>
    </source>
</evidence>
<feature type="compositionally biased region" description="Polar residues" evidence="8">
    <location>
        <begin position="9"/>
        <end position="18"/>
    </location>
</feature>
<keyword evidence="5 7" id="KW-1015">Disulfide bond</keyword>
<dbReference type="SMART" id="SM00181">
    <property type="entry name" value="EGF"/>
    <property type="match status" value="2"/>
</dbReference>
<dbReference type="InterPro" id="IPR051560">
    <property type="entry name" value="MAM_domain-containing"/>
</dbReference>
<feature type="compositionally biased region" description="Basic and acidic residues" evidence="8">
    <location>
        <begin position="157"/>
        <end position="176"/>
    </location>
</feature>
<dbReference type="InterPro" id="IPR006626">
    <property type="entry name" value="PbH1"/>
</dbReference>
<dbReference type="InterPro" id="IPR039448">
    <property type="entry name" value="Beta_helix"/>
</dbReference>
<comment type="caution">
    <text evidence="14">The sequence shown here is derived from an EMBL/GenBank/DDBJ whole genome shotgun (WGS) entry which is preliminary data.</text>
</comment>
<evidence type="ECO:0000259" key="9">
    <source>
        <dbReference type="PROSITE" id="PS50022"/>
    </source>
</evidence>
<dbReference type="CDD" id="cd00055">
    <property type="entry name" value="EGF_Lam"/>
    <property type="match status" value="1"/>
</dbReference>
<dbReference type="InterPro" id="IPR013320">
    <property type="entry name" value="ConA-like_dom_sf"/>
</dbReference>
<feature type="domain" description="EGF-like" evidence="10">
    <location>
        <begin position="642"/>
        <end position="676"/>
    </location>
</feature>
<dbReference type="SMART" id="SM00231">
    <property type="entry name" value="FA58C"/>
    <property type="match status" value="1"/>
</dbReference>
<dbReference type="Pfam" id="PF00629">
    <property type="entry name" value="MAM"/>
    <property type="match status" value="1"/>
</dbReference>
<dbReference type="InterPro" id="IPR002035">
    <property type="entry name" value="VWF_A"/>
</dbReference>
<evidence type="ECO:0000256" key="2">
    <source>
        <dbReference type="ARBA" id="ARBA00022737"/>
    </source>
</evidence>
<dbReference type="Pfam" id="PF00754">
    <property type="entry name" value="F5_F8_type_C"/>
    <property type="match status" value="1"/>
</dbReference>
<dbReference type="SUPFAM" id="SSF49313">
    <property type="entry name" value="Cadherin-like"/>
    <property type="match status" value="2"/>
</dbReference>
<dbReference type="SMART" id="SM00112">
    <property type="entry name" value="CA"/>
    <property type="match status" value="2"/>
</dbReference>
<feature type="disulfide bond" evidence="7">
    <location>
        <begin position="666"/>
        <end position="675"/>
    </location>
</feature>
<dbReference type="PROSITE" id="PS50026">
    <property type="entry name" value="EGF_3"/>
    <property type="match status" value="1"/>
</dbReference>
<dbReference type="InterPro" id="IPR020894">
    <property type="entry name" value="Cadherin_CS"/>
</dbReference>
<dbReference type="Gene3D" id="2.60.40.60">
    <property type="entry name" value="Cadherins"/>
    <property type="match status" value="2"/>
</dbReference>
<dbReference type="PROSITE" id="PS01186">
    <property type="entry name" value="EGF_2"/>
    <property type="match status" value="1"/>
</dbReference>
<dbReference type="PANTHER" id="PTHR23282">
    <property type="entry name" value="APICAL ENDOSOMAL GLYCOPROTEIN PRECURSOR"/>
    <property type="match status" value="1"/>
</dbReference>
<dbReference type="PANTHER" id="PTHR23282:SF142">
    <property type="entry name" value="MAM DOMAIN-CONTAINING PROTEIN"/>
    <property type="match status" value="1"/>
</dbReference>
<feature type="domain" description="Cadherin" evidence="13">
    <location>
        <begin position="846"/>
        <end position="937"/>
    </location>
</feature>
<evidence type="ECO:0000259" key="13">
    <source>
        <dbReference type="PROSITE" id="PS50268"/>
    </source>
</evidence>
<evidence type="ECO:0000256" key="6">
    <source>
        <dbReference type="PROSITE-ProRule" id="PRU00043"/>
    </source>
</evidence>
<dbReference type="SUPFAM" id="SSF49899">
    <property type="entry name" value="Concanavalin A-like lectins/glucanases"/>
    <property type="match status" value="1"/>
</dbReference>
<dbReference type="Gene3D" id="2.60.120.200">
    <property type="match status" value="1"/>
</dbReference>
<dbReference type="CDD" id="cd06263">
    <property type="entry name" value="MAM"/>
    <property type="match status" value="1"/>
</dbReference>
<feature type="compositionally biased region" description="Low complexity" evidence="8">
    <location>
        <begin position="1150"/>
        <end position="1165"/>
    </location>
</feature>
<dbReference type="PROSITE" id="PS00232">
    <property type="entry name" value="CADHERIN_1"/>
    <property type="match status" value="1"/>
</dbReference>
<dbReference type="InterPro" id="IPR008979">
    <property type="entry name" value="Galactose-bd-like_sf"/>
</dbReference>
<dbReference type="EMBL" id="JAODUO010000017">
    <property type="protein sequence ID" value="KAK2193131.1"/>
    <property type="molecule type" value="Genomic_DNA"/>
</dbReference>
<dbReference type="CDD" id="cd00054">
    <property type="entry name" value="EGF_CA"/>
    <property type="match status" value="1"/>
</dbReference>
<dbReference type="SUPFAM" id="SSF51126">
    <property type="entry name" value="Pectin lyase-like"/>
    <property type="match status" value="2"/>
</dbReference>
<dbReference type="InterPro" id="IPR000421">
    <property type="entry name" value="FA58C"/>
</dbReference>
<dbReference type="InterPro" id="IPR000998">
    <property type="entry name" value="MAM_dom"/>
</dbReference>